<dbReference type="Proteomes" id="UP000789920">
    <property type="component" value="Unassembled WGS sequence"/>
</dbReference>
<evidence type="ECO:0000313" key="2">
    <source>
        <dbReference type="Proteomes" id="UP000789920"/>
    </source>
</evidence>
<feature type="non-terminal residue" evidence="1">
    <location>
        <position position="1"/>
    </location>
</feature>
<accession>A0ACA9SBL2</accession>
<protein>
    <submittedName>
        <fullName evidence="1">32612_t:CDS:1</fullName>
    </submittedName>
</protein>
<evidence type="ECO:0000313" key="1">
    <source>
        <dbReference type="EMBL" id="CAG8833092.1"/>
    </source>
</evidence>
<comment type="caution">
    <text evidence="1">The sequence shown here is derived from an EMBL/GenBank/DDBJ whole genome shotgun (WGS) entry which is preliminary data.</text>
</comment>
<proteinExistence type="predicted"/>
<keyword evidence="2" id="KW-1185">Reference proteome</keyword>
<reference evidence="1" key="1">
    <citation type="submission" date="2021-06" db="EMBL/GenBank/DDBJ databases">
        <authorList>
            <person name="Kallberg Y."/>
            <person name="Tangrot J."/>
            <person name="Rosling A."/>
        </authorList>
    </citation>
    <scope>NUCLEOTIDE SEQUENCE</scope>
    <source>
        <strain evidence="1">MA461A</strain>
    </source>
</reference>
<organism evidence="1 2">
    <name type="scientific">Racocetra persica</name>
    <dbReference type="NCBI Taxonomy" id="160502"/>
    <lineage>
        <taxon>Eukaryota</taxon>
        <taxon>Fungi</taxon>
        <taxon>Fungi incertae sedis</taxon>
        <taxon>Mucoromycota</taxon>
        <taxon>Glomeromycotina</taxon>
        <taxon>Glomeromycetes</taxon>
        <taxon>Diversisporales</taxon>
        <taxon>Gigasporaceae</taxon>
        <taxon>Racocetra</taxon>
    </lineage>
</organism>
<dbReference type="EMBL" id="CAJVQC010105574">
    <property type="protein sequence ID" value="CAG8833092.1"/>
    <property type="molecule type" value="Genomic_DNA"/>
</dbReference>
<sequence length="93" mass="9842">GIASDNSTIIFSGTSQATPHVTGMITLIIATSGNLPPDQMSAAIDKLATPDVVTGNIQGSPNKFVRVPFCTQSQKGPKETHSPKSPKDKKYHH</sequence>
<name>A0ACA9SBL2_9GLOM</name>
<gene>
    <name evidence="1" type="ORF">RPERSI_LOCUS28701</name>
</gene>